<name>A0A8H2LFF8_9FLAO</name>
<dbReference type="EMBL" id="VSKM01000001">
    <property type="protein sequence ID" value="TYB80335.1"/>
    <property type="molecule type" value="Genomic_DNA"/>
</dbReference>
<dbReference type="Proteomes" id="UP000323324">
    <property type="component" value="Unassembled WGS sequence"/>
</dbReference>
<dbReference type="AlphaFoldDB" id="A0A8H2LFF8"/>
<gene>
    <name evidence="1" type="ORF">ES676_01320</name>
</gene>
<comment type="caution">
    <text evidence="1">The sequence shown here is derived from an EMBL/GenBank/DDBJ whole genome shotgun (WGS) entry which is preliminary data.</text>
</comment>
<evidence type="ECO:0000313" key="2">
    <source>
        <dbReference type="Proteomes" id="UP000323324"/>
    </source>
</evidence>
<reference evidence="1 2" key="1">
    <citation type="submission" date="2019-08" db="EMBL/GenBank/DDBJ databases">
        <title>Genomes of Antarctic Bizionia species.</title>
        <authorList>
            <person name="Bowman J.P."/>
        </authorList>
    </citation>
    <scope>NUCLEOTIDE SEQUENCE [LARGE SCALE GENOMIC DNA]</scope>
    <source>
        <strain evidence="1 2">HFD</strain>
    </source>
</reference>
<protein>
    <submittedName>
        <fullName evidence="1">Uncharacterized protein</fullName>
    </submittedName>
</protein>
<proteinExistence type="predicted"/>
<keyword evidence="2" id="KW-1185">Reference proteome</keyword>
<organism evidence="1 2">
    <name type="scientific">Bizionia saleffrena</name>
    <dbReference type="NCBI Taxonomy" id="291189"/>
    <lineage>
        <taxon>Bacteria</taxon>
        <taxon>Pseudomonadati</taxon>
        <taxon>Bacteroidota</taxon>
        <taxon>Flavobacteriia</taxon>
        <taxon>Flavobacteriales</taxon>
        <taxon>Flavobacteriaceae</taxon>
        <taxon>Bizionia</taxon>
    </lineage>
</organism>
<evidence type="ECO:0000313" key="1">
    <source>
        <dbReference type="EMBL" id="TYB80335.1"/>
    </source>
</evidence>
<accession>A0A8H2LFF8</accession>
<dbReference type="RefSeq" id="WP_148368226.1">
    <property type="nucleotide sequence ID" value="NZ_VSKM01000001.1"/>
</dbReference>
<sequence>MSKQDNSSNIRQEQDNEKIEQLKAFVAQSKYIDVLEQPKICNSFSLPYLANVFRLEYRNRFYNYLKKHTTTVATVSKITGIPHKYLCEVKSYCEKRKLLKVVMVGKCPTTGSNNVQFVSTNSNGWNDLELLPQSNQLNLF</sequence>